<feature type="compositionally biased region" description="Basic and acidic residues" evidence="11">
    <location>
        <begin position="592"/>
        <end position="609"/>
    </location>
</feature>
<evidence type="ECO:0000256" key="6">
    <source>
        <dbReference type="ARBA" id="ARBA00022840"/>
    </source>
</evidence>
<keyword evidence="3" id="KW-0808">Transferase</keyword>
<dbReference type="InterPro" id="IPR011009">
    <property type="entry name" value="Kinase-like_dom_sf"/>
</dbReference>
<reference evidence="13 14" key="1">
    <citation type="journal article" date="2017" name="Int. J. Parasitol.">
        <title>The genome of the protozoan parasite Cystoisospora suis and a reverse vaccinology approach to identify vaccine candidates.</title>
        <authorList>
            <person name="Palmieri N."/>
            <person name="Shrestha A."/>
            <person name="Ruttkowski B."/>
            <person name="Beck T."/>
            <person name="Vogl C."/>
            <person name="Tomley F."/>
            <person name="Blake D.P."/>
            <person name="Joachim A."/>
        </authorList>
    </citation>
    <scope>NUCLEOTIDE SEQUENCE [LARGE SCALE GENOMIC DNA]</scope>
    <source>
        <strain evidence="13 14">Wien I</strain>
    </source>
</reference>
<dbReference type="PANTHER" id="PTHR11042">
    <property type="entry name" value="EUKARYOTIC TRANSLATION INITIATION FACTOR 2-ALPHA KINASE EIF2-ALPHA KINASE -RELATED"/>
    <property type="match status" value="1"/>
</dbReference>
<feature type="compositionally biased region" description="Polar residues" evidence="11">
    <location>
        <begin position="2442"/>
        <end position="2452"/>
    </location>
</feature>
<name>A0A2C6LBQ0_9APIC</name>
<feature type="region of interest" description="Disordered" evidence="11">
    <location>
        <begin position="681"/>
        <end position="704"/>
    </location>
</feature>
<gene>
    <name evidence="13" type="ORF">CSUI_000597</name>
</gene>
<keyword evidence="7" id="KW-0652">Protein synthesis inhibitor</keyword>
<dbReference type="SUPFAM" id="SSF56112">
    <property type="entry name" value="Protein kinase-like (PK-like)"/>
    <property type="match status" value="1"/>
</dbReference>
<feature type="region of interest" description="Disordered" evidence="11">
    <location>
        <begin position="348"/>
        <end position="369"/>
    </location>
</feature>
<evidence type="ECO:0000256" key="8">
    <source>
        <dbReference type="ARBA" id="ARBA00037982"/>
    </source>
</evidence>
<dbReference type="Gene3D" id="3.30.200.20">
    <property type="entry name" value="Phosphorylase Kinase, domain 1"/>
    <property type="match status" value="1"/>
</dbReference>
<evidence type="ECO:0000256" key="9">
    <source>
        <dbReference type="ARBA" id="ARBA00048659"/>
    </source>
</evidence>
<feature type="region of interest" description="Disordered" evidence="11">
    <location>
        <begin position="2349"/>
        <end position="2394"/>
    </location>
</feature>
<dbReference type="PANTHER" id="PTHR11042:SF160">
    <property type="entry name" value="EUKARYOTIC TRANSLATION INITIATION FACTOR 2-ALPHA KINASE 1"/>
    <property type="match status" value="1"/>
</dbReference>
<comment type="catalytic activity">
    <reaction evidence="9">
        <text>L-threonyl-[protein] + ATP = O-phospho-L-threonyl-[protein] + ADP + H(+)</text>
        <dbReference type="Rhea" id="RHEA:46608"/>
        <dbReference type="Rhea" id="RHEA-COMP:11060"/>
        <dbReference type="Rhea" id="RHEA-COMP:11605"/>
        <dbReference type="ChEBI" id="CHEBI:15378"/>
        <dbReference type="ChEBI" id="CHEBI:30013"/>
        <dbReference type="ChEBI" id="CHEBI:30616"/>
        <dbReference type="ChEBI" id="CHEBI:61977"/>
        <dbReference type="ChEBI" id="CHEBI:456216"/>
        <dbReference type="EC" id="2.7.11.1"/>
    </reaction>
    <physiologicalReaction direction="left-to-right" evidence="9">
        <dbReference type="Rhea" id="RHEA:46609"/>
    </physiologicalReaction>
</comment>
<dbReference type="GeneID" id="94424042"/>
<dbReference type="PROSITE" id="PS50011">
    <property type="entry name" value="PROTEIN_KINASE_DOM"/>
    <property type="match status" value="1"/>
</dbReference>
<dbReference type="InterPro" id="IPR050339">
    <property type="entry name" value="CC_SR_Kinase"/>
</dbReference>
<feature type="compositionally biased region" description="Low complexity" evidence="11">
    <location>
        <begin position="428"/>
        <end position="438"/>
    </location>
</feature>
<proteinExistence type="inferred from homology"/>
<feature type="compositionally biased region" description="Basic and acidic residues" evidence="11">
    <location>
        <begin position="214"/>
        <end position="225"/>
    </location>
</feature>
<feature type="region of interest" description="Disordered" evidence="11">
    <location>
        <begin position="456"/>
        <end position="485"/>
    </location>
</feature>
<feature type="compositionally biased region" description="Basic and acidic residues" evidence="11">
    <location>
        <begin position="475"/>
        <end position="485"/>
    </location>
</feature>
<keyword evidence="14" id="KW-1185">Reference proteome</keyword>
<feature type="region of interest" description="Disordered" evidence="11">
    <location>
        <begin position="631"/>
        <end position="657"/>
    </location>
</feature>
<feature type="region of interest" description="Disordered" evidence="11">
    <location>
        <begin position="1189"/>
        <end position="1214"/>
    </location>
</feature>
<accession>A0A2C6LBQ0</accession>
<feature type="compositionally biased region" description="Polar residues" evidence="11">
    <location>
        <begin position="356"/>
        <end position="365"/>
    </location>
</feature>
<feature type="compositionally biased region" description="Basic and acidic residues" evidence="11">
    <location>
        <begin position="1160"/>
        <end position="1169"/>
    </location>
</feature>
<dbReference type="GO" id="GO:0005634">
    <property type="term" value="C:nucleus"/>
    <property type="evidence" value="ECO:0007669"/>
    <property type="project" value="TreeGrafter"/>
</dbReference>
<feature type="region of interest" description="Disordered" evidence="11">
    <location>
        <begin position="212"/>
        <end position="254"/>
    </location>
</feature>
<feature type="region of interest" description="Disordered" evidence="11">
    <location>
        <begin position="573"/>
        <end position="611"/>
    </location>
</feature>
<feature type="compositionally biased region" description="Polar residues" evidence="11">
    <location>
        <begin position="1085"/>
        <end position="1099"/>
    </location>
</feature>
<dbReference type="PROSITE" id="PS00108">
    <property type="entry name" value="PROTEIN_KINASE_ST"/>
    <property type="match status" value="1"/>
</dbReference>
<feature type="compositionally biased region" description="Basic and acidic residues" evidence="11">
    <location>
        <begin position="456"/>
        <end position="466"/>
    </location>
</feature>
<evidence type="ECO:0000256" key="7">
    <source>
        <dbReference type="ARBA" id="ARBA00023193"/>
    </source>
</evidence>
<evidence type="ECO:0000256" key="2">
    <source>
        <dbReference type="ARBA" id="ARBA00022527"/>
    </source>
</evidence>
<feature type="region of interest" description="Disordered" evidence="11">
    <location>
        <begin position="1708"/>
        <end position="1734"/>
    </location>
</feature>
<dbReference type="GO" id="GO:0005829">
    <property type="term" value="C:cytosol"/>
    <property type="evidence" value="ECO:0007669"/>
    <property type="project" value="TreeGrafter"/>
</dbReference>
<keyword evidence="6" id="KW-0067">ATP-binding</keyword>
<dbReference type="RefSeq" id="XP_067927193.1">
    <property type="nucleotide sequence ID" value="XM_068060831.1"/>
</dbReference>
<feature type="region of interest" description="Disordered" evidence="11">
    <location>
        <begin position="1130"/>
        <end position="1173"/>
    </location>
</feature>
<comment type="caution">
    <text evidence="13">The sequence shown here is derived from an EMBL/GenBank/DDBJ whole genome shotgun (WGS) entry which is preliminary data.</text>
</comment>
<feature type="compositionally biased region" description="Basic and acidic residues" evidence="11">
    <location>
        <begin position="1871"/>
        <end position="1898"/>
    </location>
</feature>
<feature type="region of interest" description="Disordered" evidence="11">
    <location>
        <begin position="1026"/>
        <end position="1099"/>
    </location>
</feature>
<dbReference type="Proteomes" id="UP000221165">
    <property type="component" value="Unassembled WGS sequence"/>
</dbReference>
<dbReference type="EC" id="2.7.11.1" evidence="1"/>
<organism evidence="13 14">
    <name type="scientific">Cystoisospora suis</name>
    <dbReference type="NCBI Taxonomy" id="483139"/>
    <lineage>
        <taxon>Eukaryota</taxon>
        <taxon>Sar</taxon>
        <taxon>Alveolata</taxon>
        <taxon>Apicomplexa</taxon>
        <taxon>Conoidasida</taxon>
        <taxon>Coccidia</taxon>
        <taxon>Eucoccidiorida</taxon>
        <taxon>Eimeriorina</taxon>
        <taxon>Sarcocystidae</taxon>
        <taxon>Cystoisospora</taxon>
    </lineage>
</organism>
<dbReference type="InterPro" id="IPR008271">
    <property type="entry name" value="Ser/Thr_kinase_AS"/>
</dbReference>
<keyword evidence="2" id="KW-0723">Serine/threonine-protein kinase</keyword>
<feature type="compositionally biased region" description="Low complexity" evidence="11">
    <location>
        <begin position="889"/>
        <end position="903"/>
    </location>
</feature>
<dbReference type="SMART" id="SM00220">
    <property type="entry name" value="S_TKc"/>
    <property type="match status" value="1"/>
</dbReference>
<feature type="compositionally biased region" description="Basic and acidic residues" evidence="11">
    <location>
        <begin position="2349"/>
        <end position="2368"/>
    </location>
</feature>
<evidence type="ECO:0000259" key="12">
    <source>
        <dbReference type="PROSITE" id="PS50011"/>
    </source>
</evidence>
<evidence type="ECO:0000256" key="10">
    <source>
        <dbReference type="ARBA" id="ARBA00048977"/>
    </source>
</evidence>
<evidence type="ECO:0000256" key="11">
    <source>
        <dbReference type="SAM" id="MobiDB-lite"/>
    </source>
</evidence>
<dbReference type="Gene3D" id="1.10.510.10">
    <property type="entry name" value="Transferase(Phosphotransferase) domain 1"/>
    <property type="match status" value="2"/>
</dbReference>
<comment type="catalytic activity">
    <reaction evidence="10">
        <text>L-seryl-[protein] + ATP = O-phospho-L-seryl-[protein] + ADP + H(+)</text>
        <dbReference type="Rhea" id="RHEA:17989"/>
        <dbReference type="Rhea" id="RHEA-COMP:9863"/>
        <dbReference type="Rhea" id="RHEA-COMP:11604"/>
        <dbReference type="ChEBI" id="CHEBI:15378"/>
        <dbReference type="ChEBI" id="CHEBI:29999"/>
        <dbReference type="ChEBI" id="CHEBI:30616"/>
        <dbReference type="ChEBI" id="CHEBI:83421"/>
        <dbReference type="ChEBI" id="CHEBI:456216"/>
        <dbReference type="EC" id="2.7.11.1"/>
    </reaction>
    <physiologicalReaction direction="left-to-right" evidence="10">
        <dbReference type="Rhea" id="RHEA:17990"/>
    </physiologicalReaction>
</comment>
<dbReference type="VEuPathDB" id="ToxoDB:CSUI_000597"/>
<feature type="domain" description="Protein kinase" evidence="12">
    <location>
        <begin position="844"/>
        <end position="1236"/>
    </location>
</feature>
<evidence type="ECO:0000313" key="13">
    <source>
        <dbReference type="EMBL" id="PHJ25547.1"/>
    </source>
</evidence>
<feature type="region of interest" description="Disordered" evidence="11">
    <location>
        <begin position="1"/>
        <end position="63"/>
    </location>
</feature>
<feature type="compositionally biased region" description="Polar residues" evidence="11">
    <location>
        <begin position="805"/>
        <end position="814"/>
    </location>
</feature>
<evidence type="ECO:0000256" key="3">
    <source>
        <dbReference type="ARBA" id="ARBA00022679"/>
    </source>
</evidence>
<evidence type="ECO:0000256" key="1">
    <source>
        <dbReference type="ARBA" id="ARBA00012513"/>
    </source>
</evidence>
<feature type="region of interest" description="Disordered" evidence="11">
    <location>
        <begin position="123"/>
        <end position="143"/>
    </location>
</feature>
<sequence length="2619" mass="279043">MMRSGGRNAGGIVTPFSRSPFLRSADPDVQSVHGSSRPESMPSARCAGESGNQASPSGNEAYLSSSTRLSSCQQAQERVSSFSRCVPFPSLYPCRVEENSTESGTCRCHVFSQDTTSDTKVNVDHDEPCGTRATPLRGSRSDQTESLQSTCQQLFRRPALQLSTCPSDEDSDSCSAVVLGSVATAPATPAAQRAVKGGTGCVVRGSSLTQAGGRECRAERDEGRGKGTSGEGGKKKKKKRVEEESTGGVGMAEDGGLNGITVSSRRLCRDFRDIVVAGAGGCGRVLKARHVLDGQMYAIKEIKFAANSQRIHERMAVFLREVQCLRRLDAHPNIVRYFNSWVEVSSPPSHGDEQQVLRSPSTSSYGHHRLDGENALPCGGGEYERLLHCHSRESDFPATDSRDRVSGGGEGRAACPAIAPSSRDQAKVSNVSSGSGGVAYAAAPTITEERRKLHRHEGIENDHKGEPVGGYTESRWPERVGGDHPASRRVLEETRRGRDAIARLRLWERTVSQGPECSAAAETTVTGMLASGEYHGNAISDGSLHLRRGTRGHNTLSLPGMSVRRTEALIESSGDELQHENGGSILGSAEAGGERALAEGEETKRRVSRDVGQLSRSLSAALEMTRRQALVRARSTTSAESLESSRSAPVGKPPTPRRFVTSQCAGDYVGDQRASIFAGRERSHMDEGHSNANRSVEDAHPEMDTRPNRVRVCSGVDLRPAAAHASESMPAASGATDDFWPCYGFSSDDDGEGGLQIVFADSDETASAPVSSHRGRLPRHVSCPAPDSSLGGGVSSMLKTSFMSRPKFSSSTTRGEAKRAATGMRSSRECRQFMFELRGFPGERQLANTAGGGSDVPGEKADVTGGVESCHQVTSGEAEVSANGWLSGVKSSKGTSSTSKVAGTGKGRCASEAGSFSASPRARCQPKGGRWGHQTGSCGVENNKVDVALYIQMELCGMSLDEYIAKTPEVDADRNEEIVAMIVCGLYRCHTSGVMHRDLKPSNIFIDERTGSVKIGDFGLAVSDEAEAKSGKQQQVGEPIRKSVSSNTLAKIQRRRRVSDCTKESSACHSHSLDKPLSPKHTRSDSSANTYVGQRQSRCLRSETVAPSALVRIAEKQHPADTRAIVEAVAASPGSAPRSIGSPAPPGATQAGPLTSRGNASKEEVKSMDETASVQAKYKELECVLPRGLQNRESGDTREMSAETEAPSCSDDVGGCVLRQPPRRVHDQDFQQSPTLRPARTVCSPALVPSAGSWFRGGADGESLLRGGRVPEWSSPHTCGDTGCWLCNDEVVVAGGECPVTDNRRGRSQDLLGSVGDPSGAGQDLAVWNEANVCKFDVARNAAKDAVVPSIQRSSTAPVSSPKGSCCSPAKGQRTFWSGIGSVLGSPVLSAPRPSYCGTAGRGTPCGVGVHLLALLNSHGSPQDVDADRFVEHSLSPSVPAFENRTTGVGTSAYAPPEQLEGGRYDYAVDIWALGLIVLDLYTRCETAMERAMNFRSAREGRLPPSLCSAYPWVVPFCRWCLQKNPANRPTAQRLCLHYWSTGSVFSPGGRRDIRNDGFQTEKCSVLERLSMSCVLSPHPSVGLTPNPVLLPPPEVSQRGSIGTDLLLGADSPNGSQWALQHIRRHRAPSDSALFQAGTWSESGSKRLPGVSPFSSSGRKQSRVATVLGRKWLGYERLLLSDSDVVPSSLGSFVSGQRSVRHMNDTEESCELLRPSHRKGSIQESDGHGYAHDGTPSTCSHSSIACSVSSREFYGPSPFGAGGGPSLAASPGALSYGNCQPPCYPMFLSMSPITPLVTCASEPLSPLRRQSGALNPTPTWCLSHRVQCGGKCRLSPFPSPLAGPERGSLHKEKGALPHADPLTVLDSPRNNADDRPDRVRATLEECPGKDRASHREGSEDSLSGTGTCVGDDKLVAVSWLSGPQFGICRTDRSPDSTTHGQCQEAQCAQQGDNASNPEGALVPAMPAKRDLIERRLEGTVYFGQQCVGIPDATSDEFQGFRTGNPVTPSMKRKDLSDSLVDTGGGADLGNRTPSPLRPTPLIPADWRVHGVAPPLEAMLAKHTDNQTILSGTSHPFAGAGVGVSQPEAEAFRGRQDKETPIHVLHATLTEARCRETASEETRVFGLALQATEGPRMTAVAGNARPATGDPQSVGGCGGCLIDVSEVQNCLSNYSSPVPFRSPAVRGNEVAVAGSIRCPDSSQKPLPVSLADFQVKTLSGRAEVFLWSKRKGSWKRKFASVDVAHQRLYIFADEGEPKAQSQYQLGEGHDGGFNCLVVWRDRYDRDSLSIFPESLYRGCSTLGQQHSSFDVVANTGRSWPSAVDSLSAPNLFGLVDSSAVLSVDSTARDRSCVGRGDSVRRPEESHSTGEKSLAASQSTPRPTALGTEGTNGPGATVLALSNDEALFLSCSVKEERNIPHNVEDSEGRGWVRESSCPSRRCTDSGQTGSNSGALSAFHGEAWGAKGTQHRASVAGEDLAKETRMGLACYSGVSSYDEGRRDAGESITLDSCNSGMQSNDDRSVCMSSKEEYPVTTAVGTAVERVKSFLKTSEGGESVYLLLRDSPTMKDVQLRVRLPRHDAVSKKDTEKRDEASQSPPIICLQSDGLIAGLIALLAELAS</sequence>
<dbReference type="InterPro" id="IPR000719">
    <property type="entry name" value="Prot_kinase_dom"/>
</dbReference>
<dbReference type="GO" id="GO:0017148">
    <property type="term" value="P:negative regulation of translation"/>
    <property type="evidence" value="ECO:0007669"/>
    <property type="project" value="UniProtKB-KW"/>
</dbReference>
<protein>
    <recommendedName>
        <fullName evidence="1">non-specific serine/threonine protein kinase</fullName>
        <ecNumber evidence="1">2.7.11.1</ecNumber>
    </recommendedName>
</protein>
<feature type="region of interest" description="Disordered" evidence="11">
    <location>
        <begin position="889"/>
        <end position="914"/>
    </location>
</feature>
<comment type="similarity">
    <text evidence="8">Belongs to the protein kinase superfamily. Ser/Thr protein kinase family. GCN2 subfamily.</text>
</comment>
<feature type="compositionally biased region" description="Basic and acidic residues" evidence="11">
    <location>
        <begin position="394"/>
        <end position="405"/>
    </location>
</feature>
<feature type="region of interest" description="Disordered" evidence="11">
    <location>
        <begin position="767"/>
        <end position="790"/>
    </location>
</feature>
<evidence type="ECO:0000313" key="14">
    <source>
        <dbReference type="Proteomes" id="UP000221165"/>
    </source>
</evidence>
<dbReference type="OrthoDB" id="349354at2759"/>
<dbReference type="GO" id="GO:0004694">
    <property type="term" value="F:eukaryotic translation initiation factor 2alpha kinase activity"/>
    <property type="evidence" value="ECO:0007669"/>
    <property type="project" value="TreeGrafter"/>
</dbReference>
<dbReference type="GO" id="GO:0005524">
    <property type="term" value="F:ATP binding"/>
    <property type="evidence" value="ECO:0007669"/>
    <property type="project" value="UniProtKB-KW"/>
</dbReference>
<feature type="compositionally biased region" description="Polar residues" evidence="11">
    <location>
        <begin position="50"/>
        <end position="63"/>
    </location>
</feature>
<dbReference type="Pfam" id="PF00069">
    <property type="entry name" value="Pkinase"/>
    <property type="match status" value="3"/>
</dbReference>
<feature type="region of interest" description="Disordered" evidence="11">
    <location>
        <begin position="805"/>
        <end position="825"/>
    </location>
</feature>
<evidence type="ECO:0000256" key="4">
    <source>
        <dbReference type="ARBA" id="ARBA00022741"/>
    </source>
</evidence>
<feature type="region of interest" description="Disordered" evidence="11">
    <location>
        <begin position="2422"/>
        <end position="2453"/>
    </location>
</feature>
<dbReference type="EMBL" id="MIGC01000225">
    <property type="protein sequence ID" value="PHJ25547.1"/>
    <property type="molecule type" value="Genomic_DNA"/>
</dbReference>
<feature type="region of interest" description="Disordered" evidence="11">
    <location>
        <begin position="394"/>
        <end position="438"/>
    </location>
</feature>
<keyword evidence="4" id="KW-0547">Nucleotide-binding</keyword>
<keyword evidence="5 13" id="KW-0418">Kinase</keyword>
<evidence type="ECO:0000256" key="5">
    <source>
        <dbReference type="ARBA" id="ARBA00022777"/>
    </source>
</evidence>
<feature type="compositionally biased region" description="Polar residues" evidence="11">
    <location>
        <begin position="634"/>
        <end position="647"/>
    </location>
</feature>
<feature type="region of interest" description="Disordered" evidence="11">
    <location>
        <begin position="1843"/>
        <end position="1907"/>
    </location>
</feature>